<dbReference type="InterPro" id="IPR050712">
    <property type="entry name" value="NAD(P)H-dep_reductase"/>
</dbReference>
<accession>A0A0J0XRK2</accession>
<evidence type="ECO:0000313" key="2">
    <source>
        <dbReference type="EMBL" id="KLT43761.1"/>
    </source>
</evidence>
<proteinExistence type="predicted"/>
<reference evidence="2 3" key="1">
    <citation type="submission" date="2015-03" db="EMBL/GenBank/DDBJ databases">
        <title>Genomics and transcriptomics of the oil-accumulating basidiomycete yeast T. oleaginosus allow insights into substrate utilization and the diverse evolutionary trajectories of mating systems in fungi.</title>
        <authorList>
            <consortium name="DOE Joint Genome Institute"/>
            <person name="Kourist R."/>
            <person name="Kracht O."/>
            <person name="Bracharz F."/>
            <person name="Lipzen A."/>
            <person name="Nolan M."/>
            <person name="Ohm R."/>
            <person name="Grigoriev I."/>
            <person name="Sun S."/>
            <person name="Heitman J."/>
            <person name="Bruck T."/>
            <person name="Nowrousian M."/>
        </authorList>
    </citation>
    <scope>NUCLEOTIDE SEQUENCE [LARGE SCALE GENOMIC DNA]</scope>
    <source>
        <strain evidence="2 3">IBC0246</strain>
    </source>
</reference>
<feature type="domain" description="NADPH-dependent FMN reductase-like" evidence="1">
    <location>
        <begin position="45"/>
        <end position="192"/>
    </location>
</feature>
<dbReference type="InterPro" id="IPR029039">
    <property type="entry name" value="Flavoprotein-like_sf"/>
</dbReference>
<dbReference type="InterPro" id="IPR005025">
    <property type="entry name" value="FMN_Rdtase-like_dom"/>
</dbReference>
<dbReference type="OrthoDB" id="68575at2759"/>
<dbReference type="Pfam" id="PF03358">
    <property type="entry name" value="FMN_red"/>
    <property type="match status" value="1"/>
</dbReference>
<evidence type="ECO:0000313" key="3">
    <source>
        <dbReference type="Proteomes" id="UP000053611"/>
    </source>
</evidence>
<dbReference type="Gene3D" id="3.40.50.360">
    <property type="match status" value="1"/>
</dbReference>
<dbReference type="GO" id="GO:0005829">
    <property type="term" value="C:cytosol"/>
    <property type="evidence" value="ECO:0007669"/>
    <property type="project" value="TreeGrafter"/>
</dbReference>
<dbReference type="EMBL" id="KQ087192">
    <property type="protein sequence ID" value="KLT43761.1"/>
    <property type="molecule type" value="Genomic_DNA"/>
</dbReference>
<dbReference type="PANTHER" id="PTHR30543:SF21">
    <property type="entry name" value="NAD(P)H-DEPENDENT FMN REDUCTASE LOT6"/>
    <property type="match status" value="1"/>
</dbReference>
<dbReference type="RefSeq" id="XP_018280252.1">
    <property type="nucleotide sequence ID" value="XM_018427172.1"/>
</dbReference>
<sequence>MQRSVAVAVAAGAILTFVYHVVRARPVKEKQNKGDEEDEEGETFKLGLVLGSERKGGNTVGMGVYLSALLPTLPFPARLVLDVVDLAELDLPRTFSHVPAKGPQLTWQYVPSADALWSARVRSWDAVLFVAPEYNGHVPGILKSALDRLYGEWQRKPAGLVALGSEGGRRLLQRGAELFAELGMEVVGGVGVTTSGRRVTGDEEWLGAVRNDIESVVLGLVAARRT</sequence>
<keyword evidence="3" id="KW-1185">Reference proteome</keyword>
<evidence type="ECO:0000259" key="1">
    <source>
        <dbReference type="Pfam" id="PF03358"/>
    </source>
</evidence>
<dbReference type="SUPFAM" id="SSF52218">
    <property type="entry name" value="Flavoproteins"/>
    <property type="match status" value="1"/>
</dbReference>
<dbReference type="GeneID" id="28987775"/>
<protein>
    <submittedName>
        <fullName evidence="2">Flavo protein</fullName>
    </submittedName>
</protein>
<dbReference type="STRING" id="879819.A0A0J0XRK2"/>
<dbReference type="Proteomes" id="UP000053611">
    <property type="component" value="Unassembled WGS sequence"/>
</dbReference>
<organism evidence="2 3">
    <name type="scientific">Cutaneotrichosporon oleaginosum</name>
    <dbReference type="NCBI Taxonomy" id="879819"/>
    <lineage>
        <taxon>Eukaryota</taxon>
        <taxon>Fungi</taxon>
        <taxon>Dikarya</taxon>
        <taxon>Basidiomycota</taxon>
        <taxon>Agaricomycotina</taxon>
        <taxon>Tremellomycetes</taxon>
        <taxon>Trichosporonales</taxon>
        <taxon>Trichosporonaceae</taxon>
        <taxon>Cutaneotrichosporon</taxon>
    </lineage>
</organism>
<gene>
    <name evidence="2" type="ORF">CC85DRAFT_43283</name>
</gene>
<dbReference type="GO" id="GO:0016491">
    <property type="term" value="F:oxidoreductase activity"/>
    <property type="evidence" value="ECO:0007669"/>
    <property type="project" value="InterPro"/>
</dbReference>
<dbReference type="GO" id="GO:0010181">
    <property type="term" value="F:FMN binding"/>
    <property type="evidence" value="ECO:0007669"/>
    <property type="project" value="TreeGrafter"/>
</dbReference>
<name>A0A0J0XRK2_9TREE</name>
<dbReference type="PANTHER" id="PTHR30543">
    <property type="entry name" value="CHROMATE REDUCTASE"/>
    <property type="match status" value="1"/>
</dbReference>
<dbReference type="AlphaFoldDB" id="A0A0J0XRK2"/>